<evidence type="ECO:0000256" key="1">
    <source>
        <dbReference type="ARBA" id="ARBA00022723"/>
    </source>
</evidence>
<dbReference type="EMBL" id="BOPH01000053">
    <property type="protein sequence ID" value="GIJ68991.1"/>
    <property type="molecule type" value="Genomic_DNA"/>
</dbReference>
<comment type="caution">
    <text evidence="3">The sequence shown here is derived from an EMBL/GenBank/DDBJ whole genome shotgun (WGS) entry which is preliminary data.</text>
</comment>
<dbReference type="PANTHER" id="PTHR43048:SF4">
    <property type="entry name" value="RING-CLEAVING DIOXYGENASE-RELATED"/>
    <property type="match status" value="1"/>
</dbReference>
<organism evidence="3 4">
    <name type="scientific">Virgisporangium ochraceum</name>
    <dbReference type="NCBI Taxonomy" id="65505"/>
    <lineage>
        <taxon>Bacteria</taxon>
        <taxon>Bacillati</taxon>
        <taxon>Actinomycetota</taxon>
        <taxon>Actinomycetes</taxon>
        <taxon>Micromonosporales</taxon>
        <taxon>Micromonosporaceae</taxon>
        <taxon>Virgisporangium</taxon>
    </lineage>
</organism>
<evidence type="ECO:0000313" key="3">
    <source>
        <dbReference type="EMBL" id="GIJ68991.1"/>
    </source>
</evidence>
<keyword evidence="3" id="KW-0223">Dioxygenase</keyword>
<dbReference type="GO" id="GO:0051213">
    <property type="term" value="F:dioxygenase activity"/>
    <property type="evidence" value="ECO:0007669"/>
    <property type="project" value="UniProtKB-KW"/>
</dbReference>
<keyword evidence="3" id="KW-0560">Oxidoreductase</keyword>
<dbReference type="Pfam" id="PF00903">
    <property type="entry name" value="Glyoxalase"/>
    <property type="match status" value="1"/>
</dbReference>
<dbReference type="PROSITE" id="PS51819">
    <property type="entry name" value="VOC"/>
    <property type="match status" value="1"/>
</dbReference>
<dbReference type="GO" id="GO:0004493">
    <property type="term" value="F:methylmalonyl-CoA epimerase activity"/>
    <property type="evidence" value="ECO:0007669"/>
    <property type="project" value="TreeGrafter"/>
</dbReference>
<name>A0A8J3ZX32_9ACTN</name>
<proteinExistence type="predicted"/>
<dbReference type="Proteomes" id="UP000635606">
    <property type="component" value="Unassembled WGS sequence"/>
</dbReference>
<dbReference type="PANTHER" id="PTHR43048">
    <property type="entry name" value="METHYLMALONYL-COA EPIMERASE"/>
    <property type="match status" value="1"/>
</dbReference>
<dbReference type="SUPFAM" id="SSF54593">
    <property type="entry name" value="Glyoxalase/Bleomycin resistance protein/Dihydroxybiphenyl dioxygenase"/>
    <property type="match status" value="1"/>
</dbReference>
<protein>
    <submittedName>
        <fullName evidence="3">Extradiol dioxygenase</fullName>
    </submittedName>
</protein>
<dbReference type="InterPro" id="IPR004360">
    <property type="entry name" value="Glyas_Fos-R_dOase_dom"/>
</dbReference>
<sequence length="123" mass="13352">MFQEMFPILSTPDLPRALAFYRDLLGATVSYRFPPTGEPAYVGLDLGRSQLGIGAESDPPGTADASHHRFSLWIYCDDCDAAVSKLRAAGVPVVEEPADQPWGERMATVTDPDGTKVIIATRQ</sequence>
<evidence type="ECO:0000313" key="4">
    <source>
        <dbReference type="Proteomes" id="UP000635606"/>
    </source>
</evidence>
<feature type="domain" description="VOC" evidence="2">
    <location>
        <begin position="1"/>
        <end position="122"/>
    </location>
</feature>
<keyword evidence="4" id="KW-1185">Reference proteome</keyword>
<accession>A0A8J3ZX32</accession>
<dbReference type="AlphaFoldDB" id="A0A8J3ZX32"/>
<dbReference type="Gene3D" id="3.10.180.10">
    <property type="entry name" value="2,3-Dihydroxybiphenyl 1,2-Dioxygenase, domain 1"/>
    <property type="match status" value="1"/>
</dbReference>
<dbReference type="InterPro" id="IPR037523">
    <property type="entry name" value="VOC_core"/>
</dbReference>
<dbReference type="InterPro" id="IPR051785">
    <property type="entry name" value="MMCE/EMCE_epimerase"/>
</dbReference>
<dbReference type="GO" id="GO:0046491">
    <property type="term" value="P:L-methylmalonyl-CoA metabolic process"/>
    <property type="evidence" value="ECO:0007669"/>
    <property type="project" value="TreeGrafter"/>
</dbReference>
<gene>
    <name evidence="3" type="ORF">Voc01_039080</name>
</gene>
<evidence type="ECO:0000259" key="2">
    <source>
        <dbReference type="PROSITE" id="PS51819"/>
    </source>
</evidence>
<dbReference type="GO" id="GO:0046872">
    <property type="term" value="F:metal ion binding"/>
    <property type="evidence" value="ECO:0007669"/>
    <property type="project" value="UniProtKB-KW"/>
</dbReference>
<keyword evidence="1" id="KW-0479">Metal-binding</keyword>
<dbReference type="InterPro" id="IPR029068">
    <property type="entry name" value="Glyas_Bleomycin-R_OHBP_Dase"/>
</dbReference>
<dbReference type="RefSeq" id="WP_203928924.1">
    <property type="nucleotide sequence ID" value="NZ_BOPH01000053.1"/>
</dbReference>
<reference evidence="3" key="1">
    <citation type="submission" date="2021-01" db="EMBL/GenBank/DDBJ databases">
        <title>Whole genome shotgun sequence of Virgisporangium ochraceum NBRC 16418.</title>
        <authorList>
            <person name="Komaki H."/>
            <person name="Tamura T."/>
        </authorList>
    </citation>
    <scope>NUCLEOTIDE SEQUENCE</scope>
    <source>
        <strain evidence="3">NBRC 16418</strain>
    </source>
</reference>